<dbReference type="Pfam" id="PF06452">
    <property type="entry name" value="CBM9_1"/>
    <property type="match status" value="1"/>
</dbReference>
<sequence>MNFLPEERSSTCHYNAHKFTTDGKLPSPSDWENCVPLNLVDTVTGLPPRQSTEVRIGWSKDYLHIRFTCQDPYIVSNFTERDQPLYEQDVVEIFIDEKGDGQCYMELEISPNNVIFDALIQNDDGQGSKLKVDVAWHLAGLQTEVEADDQGNRVYCIHIPSDNFNSPLTSGLCWRINVYRIDENEQGEREYQAWQPTGAINFHVPAKFGLLRLA</sequence>
<dbReference type="Proteomes" id="UP000509327">
    <property type="component" value="Chromosome"/>
</dbReference>
<reference evidence="3 5" key="2">
    <citation type="submission" date="2020-06" db="EMBL/GenBank/DDBJ databases">
        <title>Complete genome of Paenibacillus barcinonensis KACC11450.</title>
        <authorList>
            <person name="Kim M."/>
            <person name="Park Y.-J."/>
            <person name="Shin J.-H."/>
        </authorList>
    </citation>
    <scope>NUCLEOTIDE SEQUENCE [LARGE SCALE GENOMIC DNA]</scope>
    <source>
        <strain evidence="3 5">KACC11450</strain>
    </source>
</reference>
<dbReference type="Gene3D" id="2.60.40.1190">
    <property type="match status" value="1"/>
</dbReference>
<evidence type="ECO:0000313" key="5">
    <source>
        <dbReference type="Proteomes" id="UP000509327"/>
    </source>
</evidence>
<evidence type="ECO:0000313" key="3">
    <source>
        <dbReference type="EMBL" id="QKS55294.1"/>
    </source>
</evidence>
<accession>A0A2V4V8Q0</accession>
<dbReference type="AlphaFoldDB" id="A0A2V4V8Q0"/>
<dbReference type="OrthoDB" id="9786766at2"/>
<proteinExistence type="predicted"/>
<evidence type="ECO:0000313" key="2">
    <source>
        <dbReference type="EMBL" id="PYE49041.1"/>
    </source>
</evidence>
<dbReference type="GO" id="GO:0030246">
    <property type="term" value="F:carbohydrate binding"/>
    <property type="evidence" value="ECO:0007669"/>
    <property type="project" value="InterPro"/>
</dbReference>
<evidence type="ECO:0000259" key="1">
    <source>
        <dbReference type="Pfam" id="PF06452"/>
    </source>
</evidence>
<dbReference type="GO" id="GO:0016052">
    <property type="term" value="P:carbohydrate catabolic process"/>
    <property type="evidence" value="ECO:0007669"/>
    <property type="project" value="InterPro"/>
</dbReference>
<gene>
    <name evidence="2" type="ORF">DFQ00_10621</name>
    <name evidence="3" type="ORF">HUB98_02515</name>
</gene>
<protein>
    <submittedName>
        <fullName evidence="2">Carbohydrate binding protein with CBM9 domain</fullName>
    </submittedName>
    <submittedName>
        <fullName evidence="3">Carbohydrate-binding family 9-like protein</fullName>
    </submittedName>
</protein>
<feature type="domain" description="Carbohydrate-binding" evidence="1">
    <location>
        <begin position="31"/>
        <end position="213"/>
    </location>
</feature>
<dbReference type="GO" id="GO:0004553">
    <property type="term" value="F:hydrolase activity, hydrolyzing O-glycosyl compounds"/>
    <property type="evidence" value="ECO:0007669"/>
    <property type="project" value="InterPro"/>
</dbReference>
<name>A0A2V4V8Q0_PAEBA</name>
<dbReference type="SUPFAM" id="SSF49344">
    <property type="entry name" value="CBD9-like"/>
    <property type="match status" value="1"/>
</dbReference>
<organism evidence="2 4">
    <name type="scientific">Paenibacillus barcinonensis</name>
    <dbReference type="NCBI Taxonomy" id="198119"/>
    <lineage>
        <taxon>Bacteria</taxon>
        <taxon>Bacillati</taxon>
        <taxon>Bacillota</taxon>
        <taxon>Bacilli</taxon>
        <taxon>Bacillales</taxon>
        <taxon>Paenibacillaceae</taxon>
        <taxon>Paenibacillus</taxon>
    </lineage>
</organism>
<dbReference type="Proteomes" id="UP000247790">
    <property type="component" value="Unassembled WGS sequence"/>
</dbReference>
<dbReference type="EMBL" id="CP054614">
    <property type="protein sequence ID" value="QKS55294.1"/>
    <property type="molecule type" value="Genomic_DNA"/>
</dbReference>
<dbReference type="CDD" id="cd09620">
    <property type="entry name" value="CBM9_like_3"/>
    <property type="match status" value="1"/>
</dbReference>
<keyword evidence="5" id="KW-1185">Reference proteome</keyword>
<reference evidence="2 4" key="1">
    <citation type="submission" date="2018-06" db="EMBL/GenBank/DDBJ databases">
        <title>Genomic Encyclopedia of Type Strains, Phase III (KMG-III): the genomes of soil and plant-associated and newly described type strains.</title>
        <authorList>
            <person name="Whitman W."/>
        </authorList>
    </citation>
    <scope>NUCLEOTIDE SEQUENCE [LARGE SCALE GENOMIC DNA]</scope>
    <source>
        <strain evidence="2 4">CECT 7022</strain>
    </source>
</reference>
<dbReference type="EMBL" id="QJSW01000006">
    <property type="protein sequence ID" value="PYE49041.1"/>
    <property type="molecule type" value="Genomic_DNA"/>
</dbReference>
<dbReference type="RefSeq" id="WP_110896588.1">
    <property type="nucleotide sequence ID" value="NZ_CP054614.1"/>
</dbReference>
<evidence type="ECO:0000313" key="4">
    <source>
        <dbReference type="Proteomes" id="UP000247790"/>
    </source>
</evidence>
<dbReference type="InterPro" id="IPR010502">
    <property type="entry name" value="Carb-bd_dom_fam9"/>
</dbReference>